<evidence type="ECO:0000313" key="3">
    <source>
        <dbReference type="EMBL" id="EYC22467.1"/>
    </source>
</evidence>
<evidence type="ECO:0000313" key="4">
    <source>
        <dbReference type="Proteomes" id="UP000024635"/>
    </source>
</evidence>
<keyword evidence="2" id="KW-0732">Signal</keyword>
<evidence type="ECO:0000256" key="1">
    <source>
        <dbReference type="SAM" id="Phobius"/>
    </source>
</evidence>
<sequence>MRTTWISMLIAAVTSLSLTERNEMSRKFKYYFNSVRPTAPENFISGVNGSFFKVAVEFHLVGTQVKTRSLLVDAVVVFHWIDDRLVLRELFDDFELPKEFEPWLPRVRTIPAPHTVTVVLSPATGVVSLYHRVKDVITCSAVEWKHPFETFDCELQAENAGDEVLTMLKLRDLRSDHQTTLVGAELSPFPLSTLKLQFSAEWNSALLSVFLPSVLIVTLVFFAQWKRRKVQILVSLAAIMSILVLLVSSRPYHSATLLDLWICGCFIHAVFLLLVDLTLPARRVRYALLVDVEDHESKPRQTVLKCQESSQRSIDLILKWAERKLGLKENQESTTQVFALPPEAAVVQRQVTTTTLGERKRIALVVVGASYIVFTLIYSIIIFSIN</sequence>
<dbReference type="EMBL" id="JARK01001353">
    <property type="protein sequence ID" value="EYC22467.1"/>
    <property type="molecule type" value="Genomic_DNA"/>
</dbReference>
<keyword evidence="1" id="KW-1133">Transmembrane helix</keyword>
<evidence type="ECO:0008006" key="5">
    <source>
        <dbReference type="Google" id="ProtNLM"/>
    </source>
</evidence>
<evidence type="ECO:0000256" key="2">
    <source>
        <dbReference type="SAM" id="SignalP"/>
    </source>
</evidence>
<feature type="transmembrane region" description="Helical" evidence="1">
    <location>
        <begin position="230"/>
        <end position="249"/>
    </location>
</feature>
<gene>
    <name evidence="3" type="primary">Acey_s0017.g3367</name>
    <name evidence="3" type="synonym">Acey-lgc-33</name>
    <name evidence="3" type="ORF">Y032_0017g3367</name>
</gene>
<name>A0A016V635_9BILA</name>
<keyword evidence="4" id="KW-1185">Reference proteome</keyword>
<feature type="signal peptide" evidence="2">
    <location>
        <begin position="1"/>
        <end position="19"/>
    </location>
</feature>
<reference evidence="4" key="1">
    <citation type="journal article" date="2015" name="Nat. Genet.">
        <title>The genome and transcriptome of the zoonotic hookworm Ancylostoma ceylanicum identify infection-specific gene families.</title>
        <authorList>
            <person name="Schwarz E.M."/>
            <person name="Hu Y."/>
            <person name="Antoshechkin I."/>
            <person name="Miller M.M."/>
            <person name="Sternberg P.W."/>
            <person name="Aroian R.V."/>
        </authorList>
    </citation>
    <scope>NUCLEOTIDE SEQUENCE</scope>
    <source>
        <strain evidence="4">HY135</strain>
    </source>
</reference>
<feature type="transmembrane region" description="Helical" evidence="1">
    <location>
        <begin position="362"/>
        <end position="385"/>
    </location>
</feature>
<accession>A0A016V635</accession>
<comment type="caution">
    <text evidence="3">The sequence shown here is derived from an EMBL/GenBank/DDBJ whole genome shotgun (WGS) entry which is preliminary data.</text>
</comment>
<proteinExistence type="predicted"/>
<dbReference type="OrthoDB" id="5870453at2759"/>
<keyword evidence="1" id="KW-0812">Transmembrane</keyword>
<keyword evidence="1" id="KW-0472">Membrane</keyword>
<feature type="transmembrane region" description="Helical" evidence="1">
    <location>
        <begin position="202"/>
        <end position="223"/>
    </location>
</feature>
<protein>
    <recommendedName>
        <fullName evidence="5">Neurotransmitter-gated ion-channel ligand-binding domain-containing protein</fullName>
    </recommendedName>
</protein>
<organism evidence="3 4">
    <name type="scientific">Ancylostoma ceylanicum</name>
    <dbReference type="NCBI Taxonomy" id="53326"/>
    <lineage>
        <taxon>Eukaryota</taxon>
        <taxon>Metazoa</taxon>
        <taxon>Ecdysozoa</taxon>
        <taxon>Nematoda</taxon>
        <taxon>Chromadorea</taxon>
        <taxon>Rhabditida</taxon>
        <taxon>Rhabditina</taxon>
        <taxon>Rhabditomorpha</taxon>
        <taxon>Strongyloidea</taxon>
        <taxon>Ancylostomatidae</taxon>
        <taxon>Ancylostomatinae</taxon>
        <taxon>Ancylostoma</taxon>
    </lineage>
</organism>
<feature type="chain" id="PRO_5001488963" description="Neurotransmitter-gated ion-channel ligand-binding domain-containing protein" evidence="2">
    <location>
        <begin position="20"/>
        <end position="386"/>
    </location>
</feature>
<dbReference type="Proteomes" id="UP000024635">
    <property type="component" value="Unassembled WGS sequence"/>
</dbReference>
<feature type="transmembrane region" description="Helical" evidence="1">
    <location>
        <begin position="255"/>
        <end position="275"/>
    </location>
</feature>
<dbReference type="STRING" id="53326.A0A016V635"/>
<dbReference type="AlphaFoldDB" id="A0A016V635"/>